<gene>
    <name evidence="1" type="ORF">GJU41_23485</name>
</gene>
<accession>A0A6I2MIH4</accession>
<dbReference type="Proteomes" id="UP000441585">
    <property type="component" value="Unassembled WGS sequence"/>
</dbReference>
<dbReference type="Gene3D" id="3.30.420.40">
    <property type="match status" value="2"/>
</dbReference>
<organism evidence="1 2">
    <name type="scientific">Metabacillus idriensis</name>
    <dbReference type="NCBI Taxonomy" id="324768"/>
    <lineage>
        <taxon>Bacteria</taxon>
        <taxon>Bacillati</taxon>
        <taxon>Bacillota</taxon>
        <taxon>Bacilli</taxon>
        <taxon>Bacillales</taxon>
        <taxon>Bacillaceae</taxon>
        <taxon>Metabacillus</taxon>
    </lineage>
</organism>
<keyword evidence="2" id="KW-1185">Reference proteome</keyword>
<dbReference type="InterPro" id="IPR050696">
    <property type="entry name" value="FtsA/MreB"/>
</dbReference>
<dbReference type="Pfam" id="PF11104">
    <property type="entry name" value="PilM_2"/>
    <property type="match status" value="1"/>
</dbReference>
<proteinExistence type="predicted"/>
<dbReference type="InterPro" id="IPR005883">
    <property type="entry name" value="PilM"/>
</dbReference>
<name>A0A6I2MIH4_9BACI</name>
<comment type="caution">
    <text evidence="1">The sequence shown here is derived from an EMBL/GenBank/DDBJ whole genome shotgun (WGS) entry which is preliminary data.</text>
</comment>
<dbReference type="EMBL" id="WKKF01000019">
    <property type="protein sequence ID" value="MRX56907.1"/>
    <property type="molecule type" value="Genomic_DNA"/>
</dbReference>
<dbReference type="AlphaFoldDB" id="A0A6I2MIH4"/>
<protein>
    <submittedName>
        <fullName evidence="1">Pilus assembly protein PilM</fullName>
    </submittedName>
</protein>
<dbReference type="Gene3D" id="3.30.1490.300">
    <property type="match status" value="1"/>
</dbReference>
<dbReference type="PANTHER" id="PTHR32432:SF3">
    <property type="entry name" value="ETHANOLAMINE UTILIZATION PROTEIN EUTJ"/>
    <property type="match status" value="1"/>
</dbReference>
<evidence type="ECO:0000313" key="1">
    <source>
        <dbReference type="EMBL" id="MRX56907.1"/>
    </source>
</evidence>
<dbReference type="RefSeq" id="WP_154319761.1">
    <property type="nucleotide sequence ID" value="NZ_CAJGAA010000003.1"/>
</dbReference>
<dbReference type="PANTHER" id="PTHR32432">
    <property type="entry name" value="CELL DIVISION PROTEIN FTSA-RELATED"/>
    <property type="match status" value="1"/>
</dbReference>
<evidence type="ECO:0000313" key="2">
    <source>
        <dbReference type="Proteomes" id="UP000441585"/>
    </source>
</evidence>
<sequence length="343" mass="39134">MNLSGFALKKKIGNLTIKDEVIRYIELKQSKPVVVQTCVERFLPEGLIRGGVIQDFDTLSMILDECVQDWGIKGRKVRFTVPDAFVVIRKVMVPGDLKDDEIRGHLYVEIGSSIHLPFDEAVFDYIVLSRSDKHLQLLLFASSEELVRSYSDLLDGAKLKPLAADISPLCHYRLYSQLGEAEKTDSSAMLIQFDLSAVNLSIFQQQQPVFMRNIEIEKNHMILDHGDITFQENKELIFQQSGEKYLKVSVSREEFMLQVDEILKEMDHVLNFYRFSLNQGNDEVSSFILTGDHPMLAAVHERLNTRYDLRIDTLNHVQAELADKSPLPASFYLTAGLALKEVH</sequence>
<reference evidence="1 2" key="1">
    <citation type="submission" date="2019-11" db="EMBL/GenBank/DDBJ databases">
        <title>Bacillus idriensis genome.</title>
        <authorList>
            <person name="Konopka E.N."/>
            <person name="Newman J.D."/>
        </authorList>
    </citation>
    <scope>NUCLEOTIDE SEQUENCE [LARGE SCALE GENOMIC DNA]</scope>
    <source>
        <strain evidence="1 2">DSM 19097</strain>
    </source>
</reference>